<dbReference type="PANTHER" id="PTHR33116:SF86">
    <property type="entry name" value="REVERSE TRANSCRIPTASE DOMAIN-CONTAINING PROTEIN"/>
    <property type="match status" value="1"/>
</dbReference>
<dbReference type="InterPro" id="IPR044730">
    <property type="entry name" value="RNase_H-like_dom_plant"/>
</dbReference>
<evidence type="ECO:0000259" key="1">
    <source>
        <dbReference type="PROSITE" id="PS50878"/>
    </source>
</evidence>
<dbReference type="InterPro" id="IPR043502">
    <property type="entry name" value="DNA/RNA_pol_sf"/>
</dbReference>
<evidence type="ECO:0000313" key="4">
    <source>
        <dbReference type="Proteomes" id="UP000075243"/>
    </source>
</evidence>
<protein>
    <submittedName>
        <fullName evidence="3">Ribonuclease H protein At1g65750</fullName>
    </submittedName>
</protein>
<dbReference type="InterPro" id="IPR002156">
    <property type="entry name" value="RNaseH_domain"/>
</dbReference>
<name>A0A151UA38_CAJCA</name>
<reference evidence="3 4" key="1">
    <citation type="journal article" date="2012" name="Nat. Biotechnol.">
        <title>Draft genome sequence of pigeonpea (Cajanus cajan), an orphan legume crop of resource-poor farmers.</title>
        <authorList>
            <person name="Varshney R.K."/>
            <person name="Chen W."/>
            <person name="Li Y."/>
            <person name="Bharti A.K."/>
            <person name="Saxena R.K."/>
            <person name="Schlueter J.A."/>
            <person name="Donoghue M.T."/>
            <person name="Azam S."/>
            <person name="Fan G."/>
            <person name="Whaley A.M."/>
            <person name="Farmer A.D."/>
            <person name="Sheridan J."/>
            <person name="Iwata A."/>
            <person name="Tuteja R."/>
            <person name="Penmetsa R.V."/>
            <person name="Wu W."/>
            <person name="Upadhyaya H.D."/>
            <person name="Yang S.P."/>
            <person name="Shah T."/>
            <person name="Saxena K.B."/>
            <person name="Michael T."/>
            <person name="McCombie W.R."/>
            <person name="Yang B."/>
            <person name="Zhang G."/>
            <person name="Yang H."/>
            <person name="Wang J."/>
            <person name="Spillane C."/>
            <person name="Cook D.R."/>
            <person name="May G.D."/>
            <person name="Xu X."/>
            <person name="Jackson S.A."/>
        </authorList>
    </citation>
    <scope>NUCLEOTIDE SEQUENCE [LARGE SCALE GENOMIC DNA]</scope>
    <source>
        <strain evidence="4">cv. Asha</strain>
    </source>
</reference>
<dbReference type="OMA" id="HAEREAC"/>
<dbReference type="InterPro" id="IPR036397">
    <property type="entry name" value="RNaseH_sf"/>
</dbReference>
<accession>A0A151UA38</accession>
<dbReference type="PANTHER" id="PTHR33116">
    <property type="entry name" value="REVERSE TRANSCRIPTASE ZINC-BINDING DOMAIN-CONTAINING PROTEIN-RELATED-RELATED"/>
    <property type="match status" value="1"/>
</dbReference>
<dbReference type="Proteomes" id="UP000075243">
    <property type="component" value="Chromosome 1"/>
</dbReference>
<evidence type="ECO:0000259" key="2">
    <source>
        <dbReference type="PROSITE" id="PS50879"/>
    </source>
</evidence>
<gene>
    <name evidence="3" type="ORF">KK1_020413</name>
</gene>
<dbReference type="GO" id="GO:0004523">
    <property type="term" value="F:RNA-DNA hybrid ribonuclease activity"/>
    <property type="evidence" value="ECO:0007669"/>
    <property type="project" value="InterPro"/>
</dbReference>
<dbReference type="SUPFAM" id="SSF56672">
    <property type="entry name" value="DNA/RNA polymerases"/>
    <property type="match status" value="1"/>
</dbReference>
<dbReference type="GO" id="GO:0003676">
    <property type="term" value="F:nucleic acid binding"/>
    <property type="evidence" value="ECO:0007669"/>
    <property type="project" value="InterPro"/>
</dbReference>
<dbReference type="InterPro" id="IPR000477">
    <property type="entry name" value="RT_dom"/>
</dbReference>
<dbReference type="PROSITE" id="PS50879">
    <property type="entry name" value="RNASE_H_1"/>
    <property type="match status" value="1"/>
</dbReference>
<feature type="domain" description="RNase H type-1" evidence="2">
    <location>
        <begin position="1211"/>
        <end position="1341"/>
    </location>
</feature>
<dbReference type="Pfam" id="PF00078">
    <property type="entry name" value="RVT_1"/>
    <property type="match status" value="1"/>
</dbReference>
<evidence type="ECO:0000313" key="3">
    <source>
        <dbReference type="EMBL" id="KYP76185.1"/>
    </source>
</evidence>
<dbReference type="CDD" id="cd06222">
    <property type="entry name" value="RNase_H_like"/>
    <property type="match status" value="1"/>
</dbReference>
<dbReference type="InterPro" id="IPR012337">
    <property type="entry name" value="RNaseH-like_sf"/>
</dbReference>
<dbReference type="InterPro" id="IPR025558">
    <property type="entry name" value="DUF4283"/>
</dbReference>
<sequence length="1354" mass="155890">MDCPEDEFYKDQDLLEEDSAELDPCPKIHVTQEEFEEWCAPWKNSLVINVLGKRVAYRMLENKVQKEWAKNGTVRLVDISQDFYLVQFAAKEDYKHALFEGPWLIADHYIVVQRWRPFFTVTAKQTRKIAAWVRIPGLPIELFNDRFLWRVASKLGTMLKIDKLTLIQSRGRFARICVEIDLQKKLVAQINVLGHILKLEYEGLHSICFNCGIHAKVASVKSLLNEPQSSHEDKLFHANSLMSGSRQVGNVDTPTSINLHAIHAEREACNTELVLAALKNFSDNGNIPFTKVVDAMRSTQPYDEHTNAVAGLLRRHFIEEGKETLHYVDGRQATTCSWNLTIVYGSPHSQFRVELWRDIRRIAMEIKGAWCLLGDFNAVLQDGERHGDLSKKLWSEYEQVLIQEELLWFQKSRCKWLELGDRNTKYFHGSTLIRRRKNRVVKLQNDSGDWIEDRVELENLATNYYKSLFTEPVGPSLCKLLFSIYDDPKLVADINKTFITFIPKVDNVMSLKQMRPISLCNVSYKVLTKMIATRLRRIMEDLVGSNQCSFVPYRQTTNNIIITQEVIHSMKHKSGNKGWMAIKIDLEKAYDRLNWNFVRDTLVDIGLPQKLIELIWHCISSPSMQVLWNGEALEEFVPSRGIRQGDPISPYIFVLCMERLFHLIKIAEDHHLWKPIKLSKKGPPLSHLAFADDLILFSEASLDQAEIIKACLDNFCHSSGMKVSTEKTRIFFSKNIGWSVKNEISSSLGFQRTDDLGKYIGIKLHHERVSKRSLQSVMDHIKRRLSSWKTKTLSFAGRLTLTKSVLAAIPSYTMQTVLLPKQLCYDIDKSCRSFIWGQDSGKRRVHALAWETLCKPKDDGGLGLRESRKVNTAFMMKNCWALCSQPEKLWVRAVRAKYACGDESIPVVNKRSVASNFWRGICHAWVEVQPQIAWNVGNGLLIKFWIDRWLPSKTFLYKVVVQDLPIDFQNKTMAEYVGEDGSWKLDTLRSLLPTPIWYEIMGIAPPSLENDKDCIIWGGSCDGRFSVKSAYASLTPSLRIESTDLFKKIWKWPGPERIRCLLWRISQDSLCTNAWRLSRFLTSDARCPRCHMDRETTLHVLRDCTFAREVWRGIMGEDVDQNFFNSQLTIWLESNLDTSAPNWIHEFALTLDSLWKNRNNFTFCQIVTNPLQVVCKIKGRMHVLSSTTFCKPRTLYQKDNRKSHIRWTPPPSNSLKLNCDGAVADNARASCGGILRDNNGDFILAFSGLIGNCSVLQAELWAIFHGFRLIKDKFLSYHIIIESDSVLANEFLNKGCPRFHPRYSLINQIVRMAGGFYEVECVHIFREANQVADKFAKLELSFIEGFQCFNTPPN</sequence>
<dbReference type="Gramene" id="C.cajan_19830.t">
    <property type="protein sequence ID" value="C.cajan_19830.t"/>
    <property type="gene ID" value="C.cajan_19830"/>
</dbReference>
<proteinExistence type="predicted"/>
<feature type="domain" description="Reverse transcriptase" evidence="1">
    <location>
        <begin position="483"/>
        <end position="764"/>
    </location>
</feature>
<dbReference type="Pfam" id="PF14111">
    <property type="entry name" value="DUF4283"/>
    <property type="match status" value="1"/>
</dbReference>
<keyword evidence="4" id="KW-1185">Reference proteome</keyword>
<dbReference type="InterPro" id="IPR026960">
    <property type="entry name" value="RVT-Znf"/>
</dbReference>
<dbReference type="CDD" id="cd01650">
    <property type="entry name" value="RT_nLTR_like"/>
    <property type="match status" value="1"/>
</dbReference>
<dbReference type="Pfam" id="PF13966">
    <property type="entry name" value="zf-RVT"/>
    <property type="match status" value="1"/>
</dbReference>
<dbReference type="EMBL" id="CM003603">
    <property type="protein sequence ID" value="KYP76185.1"/>
    <property type="molecule type" value="Genomic_DNA"/>
</dbReference>
<dbReference type="Pfam" id="PF13456">
    <property type="entry name" value="RVT_3"/>
    <property type="match status" value="1"/>
</dbReference>
<organism evidence="3 4">
    <name type="scientific">Cajanus cajan</name>
    <name type="common">Pigeon pea</name>
    <name type="synonym">Cajanus indicus</name>
    <dbReference type="NCBI Taxonomy" id="3821"/>
    <lineage>
        <taxon>Eukaryota</taxon>
        <taxon>Viridiplantae</taxon>
        <taxon>Streptophyta</taxon>
        <taxon>Embryophyta</taxon>
        <taxon>Tracheophyta</taxon>
        <taxon>Spermatophyta</taxon>
        <taxon>Magnoliopsida</taxon>
        <taxon>eudicotyledons</taxon>
        <taxon>Gunneridae</taxon>
        <taxon>Pentapetalae</taxon>
        <taxon>rosids</taxon>
        <taxon>fabids</taxon>
        <taxon>Fabales</taxon>
        <taxon>Fabaceae</taxon>
        <taxon>Papilionoideae</taxon>
        <taxon>50 kb inversion clade</taxon>
        <taxon>NPAAA clade</taxon>
        <taxon>indigoferoid/millettioid clade</taxon>
        <taxon>Phaseoleae</taxon>
        <taxon>Cajanus</taxon>
    </lineage>
</organism>
<dbReference type="PROSITE" id="PS50878">
    <property type="entry name" value="RT_POL"/>
    <property type="match status" value="1"/>
</dbReference>
<dbReference type="SUPFAM" id="SSF53098">
    <property type="entry name" value="Ribonuclease H-like"/>
    <property type="match status" value="1"/>
</dbReference>
<dbReference type="Gene3D" id="3.30.420.10">
    <property type="entry name" value="Ribonuclease H-like superfamily/Ribonuclease H"/>
    <property type="match status" value="1"/>
</dbReference>